<dbReference type="Pfam" id="PF09992">
    <property type="entry name" value="NAGPA"/>
    <property type="match status" value="1"/>
</dbReference>
<sequence length="281" mass="31336">MFKNSTAFLVVLLMAFSAQAQTDSITFVKAKWETHKIAPGVKWKHYWFNKNLFDTNQNINILEIDRHKKVKLALGYQKQELKLVSDFATLANAVAAINGSFFDVKNGGAVDLIRVNGEIISPNKFNKAGVRAVHQKSALLFNNGTVSIAKWDGTNDWESHLNGDIMDTGPLLVYDNNIQVLDTTSLIKMRHPRTAVAITKKHILLITIDGRNTNAGGVNLYELAKLLKWLKTTDGINLDGGGSTTMWINKQTDNGIVNYPCDNKKWDRQGARKVANVLLVE</sequence>
<dbReference type="PANTHER" id="PTHR40446:SF2">
    <property type="entry name" value="N-ACETYLGLUCOSAMINE-1-PHOSPHODIESTER ALPHA-N-ACETYLGLUCOSAMINIDASE"/>
    <property type="match status" value="1"/>
</dbReference>
<dbReference type="InterPro" id="IPR018711">
    <property type="entry name" value="NAGPA"/>
</dbReference>
<accession>A0A495IVT1</accession>
<dbReference type="EMBL" id="RBKU01000001">
    <property type="protein sequence ID" value="RKR80855.1"/>
    <property type="molecule type" value="Genomic_DNA"/>
</dbReference>
<feature type="signal peptide" evidence="1">
    <location>
        <begin position="1"/>
        <end position="20"/>
    </location>
</feature>
<dbReference type="RefSeq" id="WP_121196682.1">
    <property type="nucleotide sequence ID" value="NZ_RBKU01000001.1"/>
</dbReference>
<keyword evidence="4" id="KW-1185">Reference proteome</keyword>
<evidence type="ECO:0000313" key="4">
    <source>
        <dbReference type="Proteomes" id="UP000268007"/>
    </source>
</evidence>
<evidence type="ECO:0000313" key="3">
    <source>
        <dbReference type="EMBL" id="RKR80855.1"/>
    </source>
</evidence>
<feature type="domain" description="Phosphodiester glycosidase" evidence="2">
    <location>
        <begin position="92"/>
        <end position="280"/>
    </location>
</feature>
<evidence type="ECO:0000259" key="2">
    <source>
        <dbReference type="Pfam" id="PF09992"/>
    </source>
</evidence>
<gene>
    <name evidence="3" type="ORF">BDD43_0991</name>
</gene>
<feature type="chain" id="PRO_5019850784" evidence="1">
    <location>
        <begin position="21"/>
        <end position="281"/>
    </location>
</feature>
<dbReference type="AlphaFoldDB" id="A0A495IVT1"/>
<evidence type="ECO:0000256" key="1">
    <source>
        <dbReference type="SAM" id="SignalP"/>
    </source>
</evidence>
<proteinExistence type="predicted"/>
<reference evidence="3 4" key="1">
    <citation type="submission" date="2018-10" db="EMBL/GenBank/DDBJ databases">
        <title>Genomic Encyclopedia of Archaeal and Bacterial Type Strains, Phase II (KMG-II): from individual species to whole genera.</title>
        <authorList>
            <person name="Goeker M."/>
        </authorList>
    </citation>
    <scope>NUCLEOTIDE SEQUENCE [LARGE SCALE GENOMIC DNA]</scope>
    <source>
        <strain evidence="3 4">DSM 18602</strain>
    </source>
</reference>
<dbReference type="OrthoDB" id="9809781at2"/>
<dbReference type="Proteomes" id="UP000268007">
    <property type="component" value="Unassembled WGS sequence"/>
</dbReference>
<dbReference type="PANTHER" id="PTHR40446">
    <property type="entry name" value="N-ACETYLGLUCOSAMINE-1-PHOSPHODIESTER ALPHA-N-ACETYLGLUCOSAMINIDASE"/>
    <property type="match status" value="1"/>
</dbReference>
<name>A0A495IVT1_9SPHI</name>
<comment type="caution">
    <text evidence="3">The sequence shown here is derived from an EMBL/GenBank/DDBJ whole genome shotgun (WGS) entry which is preliminary data.</text>
</comment>
<keyword evidence="1" id="KW-0732">Signal</keyword>
<organism evidence="3 4">
    <name type="scientific">Mucilaginibacter gracilis</name>
    <dbReference type="NCBI Taxonomy" id="423350"/>
    <lineage>
        <taxon>Bacteria</taxon>
        <taxon>Pseudomonadati</taxon>
        <taxon>Bacteroidota</taxon>
        <taxon>Sphingobacteriia</taxon>
        <taxon>Sphingobacteriales</taxon>
        <taxon>Sphingobacteriaceae</taxon>
        <taxon>Mucilaginibacter</taxon>
    </lineage>
</organism>
<protein>
    <submittedName>
        <fullName evidence="3">Uncharacterized protein DUF2233</fullName>
    </submittedName>
</protein>